<keyword evidence="1" id="KW-0812">Transmembrane</keyword>
<evidence type="ECO:0000256" key="1">
    <source>
        <dbReference type="SAM" id="Phobius"/>
    </source>
</evidence>
<proteinExistence type="predicted"/>
<sequence length="166" mass="18209">MQDEDEDESDVENLGKVIVHQVPGEVAVPDFVEEYSAYLSAEKEIDSAQVILTSLLLRLIGLLLLVIGGALIIFGPRTVRIDYATGLTFLQFLQLYPGPIASVGVLVYGISSFLRSSGIDEPMIPEQFLTTNYDLKLPEGIDDDKPLAITYVGDGVFRIEDTVEQS</sequence>
<feature type="transmembrane region" description="Helical" evidence="1">
    <location>
        <begin position="95"/>
        <end position="114"/>
    </location>
</feature>
<reference evidence="2 3" key="1">
    <citation type="submission" date="2017-11" db="EMBL/GenBank/DDBJ databases">
        <authorList>
            <person name="Blom J."/>
        </authorList>
    </citation>
    <scope>NUCLEOTIDE SEQUENCE [LARGE SCALE GENOMIC DNA]</scope>
    <source>
        <strain evidence="2">NCPPB 2254</strain>
    </source>
</reference>
<evidence type="ECO:0000313" key="2">
    <source>
        <dbReference type="EMBL" id="SOQ14352.1"/>
    </source>
</evidence>
<accession>A0AB38EKE1</accession>
<dbReference type="Proteomes" id="UP000237580">
    <property type="component" value="Unassembled WGS sequence"/>
</dbReference>
<name>A0AB38EKE1_9PSED</name>
<gene>
    <name evidence="2" type="ORF">NCPPB2254_04900</name>
</gene>
<evidence type="ECO:0000313" key="3">
    <source>
        <dbReference type="Proteomes" id="UP000237580"/>
    </source>
</evidence>
<feature type="transmembrane region" description="Helical" evidence="1">
    <location>
        <begin position="55"/>
        <end position="75"/>
    </location>
</feature>
<dbReference type="RefSeq" id="WP_104720530.1">
    <property type="nucleotide sequence ID" value="NZ_ODAL01000134.1"/>
</dbReference>
<organism evidence="2 3">
    <name type="scientific">Pseudomonas syringae pv. persicae</name>
    <dbReference type="NCBI Taxonomy" id="237306"/>
    <lineage>
        <taxon>Bacteria</taxon>
        <taxon>Pseudomonadati</taxon>
        <taxon>Pseudomonadota</taxon>
        <taxon>Gammaproteobacteria</taxon>
        <taxon>Pseudomonadales</taxon>
        <taxon>Pseudomonadaceae</taxon>
        <taxon>Pseudomonas</taxon>
    </lineage>
</organism>
<dbReference type="AlphaFoldDB" id="A0AB38EKE1"/>
<comment type="caution">
    <text evidence="2">The sequence shown here is derived from an EMBL/GenBank/DDBJ whole genome shotgun (WGS) entry which is preliminary data.</text>
</comment>
<keyword evidence="1" id="KW-1133">Transmembrane helix</keyword>
<dbReference type="EMBL" id="ODAM01000140">
    <property type="protein sequence ID" value="SOQ14352.1"/>
    <property type="molecule type" value="Genomic_DNA"/>
</dbReference>
<keyword evidence="1" id="KW-0472">Membrane</keyword>
<protein>
    <submittedName>
        <fullName evidence="2">Uncharacterized protein</fullName>
    </submittedName>
</protein>